<keyword evidence="4 7" id="KW-0812">Transmembrane</keyword>
<name>A0A521G0P8_9BACT</name>
<comment type="subcellular location">
    <subcellularLocation>
        <location evidence="1">Cell membrane</location>
        <topology evidence="1">Multi-pass membrane protein</topology>
    </subcellularLocation>
</comment>
<comment type="caution">
    <text evidence="8">The sequence shown here is derived from an EMBL/GenBank/DDBJ whole genome shotgun (WGS) entry which is preliminary data.</text>
</comment>
<dbReference type="InterPro" id="IPR011659">
    <property type="entry name" value="WD40"/>
</dbReference>
<dbReference type="Proteomes" id="UP000316238">
    <property type="component" value="Unassembled WGS sequence"/>
</dbReference>
<feature type="transmembrane region" description="Helical" evidence="7">
    <location>
        <begin position="350"/>
        <end position="370"/>
    </location>
</feature>
<keyword evidence="5 7" id="KW-1133">Transmembrane helix</keyword>
<dbReference type="EMBL" id="NQJD01000022">
    <property type="protein sequence ID" value="TAA74600.1"/>
    <property type="molecule type" value="Genomic_DNA"/>
</dbReference>
<evidence type="ECO:0000256" key="4">
    <source>
        <dbReference type="ARBA" id="ARBA00022692"/>
    </source>
</evidence>
<keyword evidence="3" id="KW-1003">Cell membrane</keyword>
<comment type="similarity">
    <text evidence="2">Belongs to the TolB family.</text>
</comment>
<dbReference type="Gene3D" id="2.120.10.30">
    <property type="entry name" value="TolB, C-terminal domain"/>
    <property type="match status" value="2"/>
</dbReference>
<evidence type="ECO:0000256" key="7">
    <source>
        <dbReference type="SAM" id="Phobius"/>
    </source>
</evidence>
<dbReference type="AlphaFoldDB" id="A0A521G0P8"/>
<gene>
    <name evidence="8" type="ORF">CDV28_12237</name>
</gene>
<dbReference type="Pfam" id="PF03706">
    <property type="entry name" value="LPG_synthase_TM"/>
    <property type="match status" value="1"/>
</dbReference>
<evidence type="ECO:0000313" key="8">
    <source>
        <dbReference type="EMBL" id="TAA74600.1"/>
    </source>
</evidence>
<dbReference type="InterPro" id="IPR022791">
    <property type="entry name" value="L-PG_synthase/AglD"/>
</dbReference>
<reference evidence="8" key="1">
    <citation type="submission" date="2017-07" db="EMBL/GenBank/DDBJ databases">
        <title>The cable genome - Insights into the physiology and evolution of filamentous bacteria capable of sulfide oxidation via long distance electron transfer.</title>
        <authorList>
            <person name="Thorup C."/>
            <person name="Bjerg J.T."/>
            <person name="Schreiber L."/>
            <person name="Nielsen L.P."/>
            <person name="Kjeldsen K.U."/>
            <person name="Boesen T."/>
            <person name="Boggild A."/>
            <person name="Meysman F."/>
            <person name="Geelhoed J."/>
            <person name="Schramm A."/>
        </authorList>
    </citation>
    <scope>NUCLEOTIDE SEQUENCE [LARGE SCALE GENOMIC DNA]</scope>
    <source>
        <strain evidence="8">GS</strain>
    </source>
</reference>
<feature type="transmembrane region" description="Helical" evidence="7">
    <location>
        <begin position="235"/>
        <end position="254"/>
    </location>
</feature>
<evidence type="ECO:0000256" key="2">
    <source>
        <dbReference type="ARBA" id="ARBA00009820"/>
    </source>
</evidence>
<proteinExistence type="inferred from homology"/>
<evidence type="ECO:0000256" key="1">
    <source>
        <dbReference type="ARBA" id="ARBA00004651"/>
    </source>
</evidence>
<keyword evidence="9" id="KW-1185">Reference proteome</keyword>
<organism evidence="8 9">
    <name type="scientific">Candidatus Electronema aureum</name>
    <dbReference type="NCBI Taxonomy" id="2005002"/>
    <lineage>
        <taxon>Bacteria</taxon>
        <taxon>Pseudomonadati</taxon>
        <taxon>Thermodesulfobacteriota</taxon>
        <taxon>Desulfobulbia</taxon>
        <taxon>Desulfobulbales</taxon>
        <taxon>Desulfobulbaceae</taxon>
        <taxon>Candidatus Electronema</taxon>
    </lineage>
</organism>
<dbReference type="InterPro" id="IPR011042">
    <property type="entry name" value="6-blade_b-propeller_TolB-like"/>
</dbReference>
<feature type="transmembrane region" description="Helical" evidence="7">
    <location>
        <begin position="125"/>
        <end position="149"/>
    </location>
</feature>
<accession>A0A521G0P8</accession>
<evidence type="ECO:0000256" key="6">
    <source>
        <dbReference type="ARBA" id="ARBA00023136"/>
    </source>
</evidence>
<sequence>MNRRYLLNILLSLGISLLLLGLLLGGVSDSAEPALRSRLLSLLANTLPLCIGLYVLTSLSQAFFRTLRYRLILKHSSGEANMPGLGQLFIVTLSRNMFVDMLPARLGELSYIAMLNRGFKVGADACLSSLAISFVFDLIALALLLFGIMGVQLLTADFQPWLIGVFLMIIVVSAAGLFFLFPLLHWFNAKLAPFHSHRWASKFIKLTEDTAASLNQARQAGIAIQVLALSVAVRIFKYLGLYLLFLGVALSSFPELRRDIAAVLVALVSAEAGSALPVPTFMSFGTYEAGGALALTVLGAAKTASVLVMLTLHIWSQAVDYALGIAALILFIILLGRRSSIAPTAQGKKWLLPLTACLFCAGLAVFALQVRNVGKMGAFRPPKPGQPIPTAEAELAANPILTKLRGFVIWSSNRFGTHDLVMLTLPERKLTRLTSDPHTDYFPRISPDGSKVVFARSQEPWVSQRNKYPWDAWLLDLPTGKSRLLAKNANTPTWSADGKKIYFQRQANQFVEYVLATGKETVVFETGKSLPLDASLYLETPAWSEARQSLAVTMRKNGPVYTYLIGPDRTVREVNEGCELNWSPDSSFLYHVGHGEKGNVFYKINPDTLERQLWFDSPSEYSHEYFPKIANTGDLLVYGASTGGHEHDTADYEIFLWPIGSSMSNTARLSFHTGNDNWPDVFLY</sequence>
<feature type="transmembrane region" description="Helical" evidence="7">
    <location>
        <begin position="40"/>
        <end position="64"/>
    </location>
</feature>
<feature type="transmembrane region" description="Helical" evidence="7">
    <location>
        <begin position="321"/>
        <end position="338"/>
    </location>
</feature>
<keyword evidence="6 7" id="KW-0472">Membrane</keyword>
<dbReference type="GO" id="GO:0005886">
    <property type="term" value="C:plasma membrane"/>
    <property type="evidence" value="ECO:0007669"/>
    <property type="project" value="UniProtKB-SubCell"/>
</dbReference>
<feature type="transmembrane region" description="Helical" evidence="7">
    <location>
        <begin position="260"/>
        <end position="281"/>
    </location>
</feature>
<dbReference type="PANTHER" id="PTHR36842">
    <property type="entry name" value="PROTEIN TOLB HOMOLOG"/>
    <property type="match status" value="1"/>
</dbReference>
<dbReference type="SUPFAM" id="SSF69304">
    <property type="entry name" value="Tricorn protease N-terminal domain"/>
    <property type="match status" value="1"/>
</dbReference>
<evidence type="ECO:0000256" key="5">
    <source>
        <dbReference type="ARBA" id="ARBA00022989"/>
    </source>
</evidence>
<evidence type="ECO:0000256" key="3">
    <source>
        <dbReference type="ARBA" id="ARBA00022475"/>
    </source>
</evidence>
<feature type="transmembrane region" description="Helical" evidence="7">
    <location>
        <begin position="293"/>
        <end position="315"/>
    </location>
</feature>
<feature type="transmembrane region" description="Helical" evidence="7">
    <location>
        <begin position="161"/>
        <end position="184"/>
    </location>
</feature>
<protein>
    <submittedName>
        <fullName evidence="8">WD40-like Beta Propeller Repeat</fullName>
    </submittedName>
</protein>
<dbReference type="Pfam" id="PF07676">
    <property type="entry name" value="PD40"/>
    <property type="match status" value="2"/>
</dbReference>
<evidence type="ECO:0000313" key="9">
    <source>
        <dbReference type="Proteomes" id="UP000316238"/>
    </source>
</evidence>